<dbReference type="OrthoDB" id="2506752at2759"/>
<proteinExistence type="predicted"/>
<dbReference type="EMBL" id="ADAS02000028">
    <property type="protein sequence ID" value="OAV95473.1"/>
    <property type="molecule type" value="Genomic_DNA"/>
</dbReference>
<keyword evidence="1" id="KW-0175">Coiled coil</keyword>
<dbReference type="VEuPathDB" id="FungiDB:PTTG_26626"/>
<reference evidence="3" key="4">
    <citation type="submission" date="2025-05" db="UniProtKB">
        <authorList>
            <consortium name="EnsemblFungi"/>
        </authorList>
    </citation>
    <scope>IDENTIFICATION</scope>
    <source>
        <strain evidence="3">isolate 1-1 / race 1 (BBBD)</strain>
    </source>
</reference>
<feature type="coiled-coil region" evidence="1">
    <location>
        <begin position="8"/>
        <end position="47"/>
    </location>
</feature>
<reference evidence="2" key="1">
    <citation type="submission" date="2009-11" db="EMBL/GenBank/DDBJ databases">
        <authorList>
            <consortium name="The Broad Institute Genome Sequencing Platform"/>
            <person name="Ward D."/>
            <person name="Feldgarden M."/>
            <person name="Earl A."/>
            <person name="Young S.K."/>
            <person name="Zeng Q."/>
            <person name="Koehrsen M."/>
            <person name="Alvarado L."/>
            <person name="Berlin A."/>
            <person name="Bochicchio J."/>
            <person name="Borenstein D."/>
            <person name="Chapman S.B."/>
            <person name="Chen Z."/>
            <person name="Engels R."/>
            <person name="Freedman E."/>
            <person name="Gellesch M."/>
            <person name="Goldberg J."/>
            <person name="Griggs A."/>
            <person name="Gujja S."/>
            <person name="Heilman E."/>
            <person name="Heiman D."/>
            <person name="Hepburn T."/>
            <person name="Howarth C."/>
            <person name="Jen D."/>
            <person name="Larson L."/>
            <person name="Lewis B."/>
            <person name="Mehta T."/>
            <person name="Park D."/>
            <person name="Pearson M."/>
            <person name="Roberts A."/>
            <person name="Saif S."/>
            <person name="Shea T."/>
            <person name="Shenoy N."/>
            <person name="Sisk P."/>
            <person name="Stolte C."/>
            <person name="Sykes S."/>
            <person name="Thomson T."/>
            <person name="Walk T."/>
            <person name="White J."/>
            <person name="Yandava C."/>
            <person name="Izard J."/>
            <person name="Baranova O.V."/>
            <person name="Blanton J.M."/>
            <person name="Tanner A.C."/>
            <person name="Dewhirst F.E."/>
            <person name="Haas B."/>
            <person name="Nusbaum C."/>
            <person name="Birren B."/>
        </authorList>
    </citation>
    <scope>NUCLEOTIDE SEQUENCE [LARGE SCALE GENOMIC DNA]</scope>
    <source>
        <strain evidence="2">1-1 BBBD Race 1</strain>
    </source>
</reference>
<dbReference type="Proteomes" id="UP000005240">
    <property type="component" value="Unassembled WGS sequence"/>
</dbReference>
<gene>
    <name evidence="2" type="ORF">PTTG_26626</name>
</gene>
<evidence type="ECO:0000313" key="3">
    <source>
        <dbReference type="EnsemblFungi" id="PTTG_26626-t43_1-p1"/>
    </source>
</evidence>
<dbReference type="AlphaFoldDB" id="A0A180GU33"/>
<dbReference type="EnsemblFungi" id="PTTG_26626-t43_1">
    <property type="protein sequence ID" value="PTTG_26626-t43_1-p1"/>
    <property type="gene ID" value="PTTG_26626"/>
</dbReference>
<reference evidence="3 4" key="3">
    <citation type="journal article" date="2017" name="G3 (Bethesda)">
        <title>Comparative analysis highlights variable genome content of wheat rusts and divergence of the mating loci.</title>
        <authorList>
            <person name="Cuomo C.A."/>
            <person name="Bakkeren G."/>
            <person name="Khalil H.B."/>
            <person name="Panwar V."/>
            <person name="Joly D."/>
            <person name="Linning R."/>
            <person name="Sakthikumar S."/>
            <person name="Song X."/>
            <person name="Adiconis X."/>
            <person name="Fan L."/>
            <person name="Goldberg J.M."/>
            <person name="Levin J.Z."/>
            <person name="Young S."/>
            <person name="Zeng Q."/>
            <person name="Anikster Y."/>
            <person name="Bruce M."/>
            <person name="Wang M."/>
            <person name="Yin C."/>
            <person name="McCallum B."/>
            <person name="Szabo L.J."/>
            <person name="Hulbert S."/>
            <person name="Chen X."/>
            <person name="Fellers J.P."/>
        </authorList>
    </citation>
    <scope>NUCLEOTIDE SEQUENCE</scope>
    <source>
        <strain evidence="3">isolate 1-1 / race 1 (BBBD)</strain>
        <strain evidence="4">Isolate 1-1 / race 1 (BBBD)</strain>
    </source>
</reference>
<evidence type="ECO:0000313" key="2">
    <source>
        <dbReference type="EMBL" id="OAV95473.1"/>
    </source>
</evidence>
<protein>
    <submittedName>
        <fullName evidence="2 3">Uncharacterized protein</fullName>
    </submittedName>
</protein>
<dbReference type="STRING" id="630390.A0A180GU33"/>
<evidence type="ECO:0000313" key="4">
    <source>
        <dbReference type="Proteomes" id="UP000005240"/>
    </source>
</evidence>
<accession>A0A180GU33</accession>
<reference evidence="2" key="2">
    <citation type="submission" date="2016-05" db="EMBL/GenBank/DDBJ databases">
        <title>Comparative analysis highlights variable genome content of wheat rusts and divergence of the mating loci.</title>
        <authorList>
            <person name="Cuomo C.A."/>
            <person name="Bakkeren G."/>
            <person name="Szabo L."/>
            <person name="Khalil H."/>
            <person name="Joly D."/>
            <person name="Goldberg J."/>
            <person name="Young S."/>
            <person name="Zeng Q."/>
            <person name="Fellers J."/>
        </authorList>
    </citation>
    <scope>NUCLEOTIDE SEQUENCE [LARGE SCALE GENOMIC DNA]</scope>
    <source>
        <strain evidence="2">1-1 BBBD Race 1</strain>
    </source>
</reference>
<keyword evidence="4" id="KW-1185">Reference proteome</keyword>
<evidence type="ECO:0000256" key="1">
    <source>
        <dbReference type="SAM" id="Coils"/>
    </source>
</evidence>
<organism evidence="2">
    <name type="scientific">Puccinia triticina (isolate 1-1 / race 1 (BBBD))</name>
    <name type="common">Brown leaf rust fungus</name>
    <dbReference type="NCBI Taxonomy" id="630390"/>
    <lineage>
        <taxon>Eukaryota</taxon>
        <taxon>Fungi</taxon>
        <taxon>Dikarya</taxon>
        <taxon>Basidiomycota</taxon>
        <taxon>Pucciniomycotina</taxon>
        <taxon>Pucciniomycetes</taxon>
        <taxon>Pucciniales</taxon>
        <taxon>Pucciniaceae</taxon>
        <taxon>Puccinia</taxon>
    </lineage>
</organism>
<name>A0A180GU33_PUCT1</name>
<sequence length="282" mass="32029">MVGRGGKLKEIKEKAIRETEEIQKKRREEEERQRQETIKRIEQERKELYTAHFPPHQSSSTQVQMANAPSAKDFFHLKSEIDRLERIISANPAPRHVQQPALVDNGNNREINRTLKYVFECAGTFTSLKVNFARRPWKIFTLLKDQCDHSDQQHKLAIIQQLTELVSDNSPGTDSTLAKWSKVWAEITQLILTLEEVGGLLLQNSFTAPVGVDLKTFEFKVSQKLENANKTTVSDVMTVIQAALGKSQGKSAAVFEDLYVPMDLETIQAMRSAPACYAPPHR</sequence>